<dbReference type="EMBL" id="CP127363">
    <property type="protein sequence ID" value="WIY50800.1"/>
    <property type="molecule type" value="Genomic_DNA"/>
</dbReference>
<proteinExistence type="predicted"/>
<keyword evidence="3" id="KW-1185">Reference proteome</keyword>
<name>A0ABY9AV58_PARCI</name>
<protein>
    <submittedName>
        <fullName evidence="2">Helix-turn-helix domain-containing protein</fullName>
    </submittedName>
</protein>
<evidence type="ECO:0000256" key="1">
    <source>
        <dbReference type="SAM" id="MobiDB-lite"/>
    </source>
</evidence>
<dbReference type="Proteomes" id="UP001242732">
    <property type="component" value="Chromosome"/>
</dbReference>
<organism evidence="2 3">
    <name type="scientific">Paracidovorax citrulli</name>
    <name type="common">Acidovorax citrulli</name>
    <dbReference type="NCBI Taxonomy" id="80869"/>
    <lineage>
        <taxon>Bacteria</taxon>
        <taxon>Pseudomonadati</taxon>
        <taxon>Pseudomonadota</taxon>
        <taxon>Betaproteobacteria</taxon>
        <taxon>Burkholderiales</taxon>
        <taxon>Comamonadaceae</taxon>
        <taxon>Paracidovorax</taxon>
    </lineage>
</organism>
<dbReference type="Pfam" id="PF13730">
    <property type="entry name" value="HTH_36"/>
    <property type="match status" value="1"/>
</dbReference>
<reference evidence="2 3" key="1">
    <citation type="submission" date="2023-06" db="EMBL/GenBank/DDBJ databases">
        <authorList>
            <person name="Ham H."/>
            <person name="Park D.S."/>
        </authorList>
    </citation>
    <scope>NUCLEOTIDE SEQUENCE [LARGE SCALE GENOMIC DNA]</scope>
    <source>
        <strain evidence="2 3">KACC 17005</strain>
    </source>
</reference>
<feature type="region of interest" description="Disordered" evidence="1">
    <location>
        <begin position="116"/>
        <end position="144"/>
    </location>
</feature>
<dbReference type="RefSeq" id="WP_011795451.1">
    <property type="nucleotide sequence ID" value="NZ_CP127360.1"/>
</dbReference>
<feature type="compositionally biased region" description="Low complexity" evidence="1">
    <location>
        <begin position="117"/>
        <end position="128"/>
    </location>
</feature>
<evidence type="ECO:0000313" key="3">
    <source>
        <dbReference type="Proteomes" id="UP001242732"/>
    </source>
</evidence>
<gene>
    <name evidence="2" type="ORF">QRO08_09640</name>
</gene>
<accession>A0ABY9AV58</accession>
<evidence type="ECO:0000313" key="2">
    <source>
        <dbReference type="EMBL" id="WIY50800.1"/>
    </source>
</evidence>
<sequence length="300" mass="32562">MTEGQFSLVPIEVILDKRLTLEQTRVLIALFSFRNKVTDTVWPSRAKISERTGMHPSNISAATTALVGLGWLKKVGSGGHSKASRYTLCSPEETVAEQATVAHPATVAEEATVAQSATVADPATPPVAQSATPPVADAARGKEQTIEQTNELTILQPAAPTAPKVKAEPVDEKETALQAACRQTWAAYSEAYQRRYKTKPVRNQAVNAKVKQFVQRIGHDESPAVAAFFVDAVNEAFVVRLVHDFGQLLTRAEGYRTQWFNGAAITSTRAKQVDQSQANYDTAGEAMTILRQRRAEANAC</sequence>